<protein>
    <recommendedName>
        <fullName evidence="2">Apple domain-containing protein</fullName>
    </recommendedName>
</protein>
<dbReference type="OMA" id="QNACASE"/>
<organism evidence="3 4">
    <name type="scientific">Lottia gigantea</name>
    <name type="common">Giant owl limpet</name>
    <dbReference type="NCBI Taxonomy" id="225164"/>
    <lineage>
        <taxon>Eukaryota</taxon>
        <taxon>Metazoa</taxon>
        <taxon>Spiralia</taxon>
        <taxon>Lophotrochozoa</taxon>
        <taxon>Mollusca</taxon>
        <taxon>Gastropoda</taxon>
        <taxon>Patellogastropoda</taxon>
        <taxon>Lottioidea</taxon>
        <taxon>Lottiidae</taxon>
        <taxon>Lottia</taxon>
    </lineage>
</organism>
<gene>
    <name evidence="3" type="ORF">LOTGIDRAFT_159062</name>
</gene>
<dbReference type="GeneID" id="20237943"/>
<dbReference type="SMART" id="SM00473">
    <property type="entry name" value="PAN_AP"/>
    <property type="match status" value="2"/>
</dbReference>
<sequence length="218" mass="24821">MARRAHQTSRTKLSYWFCLTLLSLFPSLCDSLRYVNAQAIPMQDAYLNADPIHVQFVPSQIKCVALCSTDPMCLSINYFEDKTCQLLKDFLCENKKNLVSKPGAKYFDVDFLRTPQELHYYTAHSNCISLNRCSPKCKDCTLGSTYTNIAVGRINGNNINVAPFKSLTDCEQLCLANPECRAFEHESIFCFLSALTRDMMNPDAFEVSPYHYAERICT</sequence>
<keyword evidence="1" id="KW-0732">Signal</keyword>
<feature type="domain" description="Apple" evidence="2">
    <location>
        <begin position="140"/>
        <end position="217"/>
    </location>
</feature>
<feature type="chain" id="PRO_5004716401" description="Apple domain-containing protein" evidence="1">
    <location>
        <begin position="32"/>
        <end position="218"/>
    </location>
</feature>
<dbReference type="EMBL" id="KB201262">
    <property type="protein sequence ID" value="ESO98266.1"/>
    <property type="molecule type" value="Genomic_DNA"/>
</dbReference>
<accession>V4AXG5</accession>
<dbReference type="KEGG" id="lgi:LOTGIDRAFT_159062"/>
<dbReference type="RefSeq" id="XP_009050971.1">
    <property type="nucleotide sequence ID" value="XM_009052723.1"/>
</dbReference>
<evidence type="ECO:0000256" key="1">
    <source>
        <dbReference type="SAM" id="SignalP"/>
    </source>
</evidence>
<dbReference type="PROSITE" id="PS50948">
    <property type="entry name" value="PAN"/>
    <property type="match status" value="1"/>
</dbReference>
<dbReference type="CTD" id="20237943"/>
<dbReference type="Pfam" id="PF00024">
    <property type="entry name" value="PAN_1"/>
    <property type="match status" value="2"/>
</dbReference>
<proteinExistence type="predicted"/>
<keyword evidence="4" id="KW-1185">Reference proteome</keyword>
<dbReference type="InterPro" id="IPR003609">
    <property type="entry name" value="Pan_app"/>
</dbReference>
<dbReference type="Gene3D" id="3.50.4.10">
    <property type="entry name" value="Hepatocyte Growth Factor"/>
    <property type="match status" value="1"/>
</dbReference>
<dbReference type="Proteomes" id="UP000030746">
    <property type="component" value="Unassembled WGS sequence"/>
</dbReference>
<name>V4AXG5_LOTGI</name>
<evidence type="ECO:0000313" key="4">
    <source>
        <dbReference type="Proteomes" id="UP000030746"/>
    </source>
</evidence>
<reference evidence="3 4" key="1">
    <citation type="journal article" date="2013" name="Nature">
        <title>Insights into bilaterian evolution from three spiralian genomes.</title>
        <authorList>
            <person name="Simakov O."/>
            <person name="Marletaz F."/>
            <person name="Cho S.J."/>
            <person name="Edsinger-Gonzales E."/>
            <person name="Havlak P."/>
            <person name="Hellsten U."/>
            <person name="Kuo D.H."/>
            <person name="Larsson T."/>
            <person name="Lv J."/>
            <person name="Arendt D."/>
            <person name="Savage R."/>
            <person name="Osoegawa K."/>
            <person name="de Jong P."/>
            <person name="Grimwood J."/>
            <person name="Chapman J.A."/>
            <person name="Shapiro H."/>
            <person name="Aerts A."/>
            <person name="Otillar R.P."/>
            <person name="Terry A.Y."/>
            <person name="Boore J.L."/>
            <person name="Grigoriev I.V."/>
            <person name="Lindberg D.R."/>
            <person name="Seaver E.C."/>
            <person name="Weisblat D.A."/>
            <person name="Putnam N.H."/>
            <person name="Rokhsar D.S."/>
        </authorList>
    </citation>
    <scope>NUCLEOTIDE SEQUENCE [LARGE SCALE GENOMIC DNA]</scope>
</reference>
<evidence type="ECO:0000259" key="2">
    <source>
        <dbReference type="PROSITE" id="PS50948"/>
    </source>
</evidence>
<evidence type="ECO:0000313" key="3">
    <source>
        <dbReference type="EMBL" id="ESO98266.1"/>
    </source>
</evidence>
<dbReference type="HOGENOM" id="CLU_1268200_0_0_1"/>
<dbReference type="AlphaFoldDB" id="V4AXG5"/>
<feature type="signal peptide" evidence="1">
    <location>
        <begin position="1"/>
        <end position="31"/>
    </location>
</feature>
<dbReference type="OrthoDB" id="6083817at2759"/>